<evidence type="ECO:0000313" key="1">
    <source>
        <dbReference type="EMBL" id="MBF1164835.1"/>
    </source>
</evidence>
<proteinExistence type="predicted"/>
<dbReference type="Proteomes" id="UP000718593">
    <property type="component" value="Unassembled WGS sequence"/>
</dbReference>
<accession>A0A930FZG7</accession>
<comment type="caution">
    <text evidence="1">The sequence shown here is derived from an EMBL/GenBank/DDBJ whole genome shotgun (WGS) entry which is preliminary data.</text>
</comment>
<organism evidence="1 2">
    <name type="scientific">Dechloromonas agitata</name>
    <dbReference type="NCBI Taxonomy" id="73030"/>
    <lineage>
        <taxon>Bacteria</taxon>
        <taxon>Pseudomonadati</taxon>
        <taxon>Pseudomonadota</taxon>
        <taxon>Betaproteobacteria</taxon>
        <taxon>Rhodocyclales</taxon>
        <taxon>Azonexaceae</taxon>
        <taxon>Dechloromonas</taxon>
    </lineage>
</organism>
<dbReference type="AlphaFoldDB" id="A0A930FZG7"/>
<protein>
    <submittedName>
        <fullName evidence="1">Chemotaxis protein CheW</fullName>
    </submittedName>
</protein>
<gene>
    <name evidence="1" type="ORF">HXL68_07325</name>
</gene>
<sequence>MARKTSLRDFQEYLAARLSQAAMGQGAASWLGVEAGGEAWLVDLSDGGEVVQTTQLTPVPLT</sequence>
<reference evidence="1" key="1">
    <citation type="submission" date="2020-04" db="EMBL/GenBank/DDBJ databases">
        <title>Deep metagenomics examines the oral microbiome during advanced dental caries in children, revealing novel taxa and co-occurrences with host molecules.</title>
        <authorList>
            <person name="Baker J.L."/>
            <person name="Morton J.T."/>
            <person name="Dinis M."/>
            <person name="Alvarez R."/>
            <person name="Tran N.C."/>
            <person name="Knight R."/>
            <person name="Edlund A."/>
        </authorList>
    </citation>
    <scope>NUCLEOTIDE SEQUENCE</scope>
    <source>
        <strain evidence="1">JCVI_32_bin.24</strain>
    </source>
</reference>
<evidence type="ECO:0000313" key="2">
    <source>
        <dbReference type="Proteomes" id="UP000718593"/>
    </source>
</evidence>
<feature type="non-terminal residue" evidence="1">
    <location>
        <position position="62"/>
    </location>
</feature>
<dbReference type="EMBL" id="JABZMI010000117">
    <property type="protein sequence ID" value="MBF1164835.1"/>
    <property type="molecule type" value="Genomic_DNA"/>
</dbReference>
<name>A0A930FZG7_9RHOO</name>